<dbReference type="InterPro" id="IPR039425">
    <property type="entry name" value="RNA_pol_sigma-70-like"/>
</dbReference>
<keyword evidence="8" id="KW-1185">Reference proteome</keyword>
<keyword evidence="3" id="KW-0731">Sigma factor</keyword>
<dbReference type="Pfam" id="PF04542">
    <property type="entry name" value="Sigma70_r2"/>
    <property type="match status" value="1"/>
</dbReference>
<dbReference type="InterPro" id="IPR036388">
    <property type="entry name" value="WH-like_DNA-bd_sf"/>
</dbReference>
<proteinExistence type="inferred from homology"/>
<evidence type="ECO:0008006" key="9">
    <source>
        <dbReference type="Google" id="ProtNLM"/>
    </source>
</evidence>
<dbReference type="OrthoDB" id="3747638at2"/>
<sequence>MGNMEAAGEPALWERSLRGDGDAFGLVFDRHNARVFRHAYGFLRNRHDAEDATAAAFLELWRRRAKVRLVNGSVLPWLLTTTTNVARNHQRAARRYHSFLSALPREVESPDAAEEAMARNPYEALEPELAAAVLALGSADRQLVALVVVAGCSIGDAADVLDVTASAAKTRLHRARLKLRAALEPHPPAAAGLAEPRALEGELP</sequence>
<dbReference type="InterPro" id="IPR013249">
    <property type="entry name" value="RNA_pol_sigma70_r4_t2"/>
</dbReference>
<dbReference type="InterPro" id="IPR014284">
    <property type="entry name" value="RNA_pol_sigma-70_dom"/>
</dbReference>
<reference evidence="7 8" key="1">
    <citation type="submission" date="2018-05" db="EMBL/GenBank/DDBJ databases">
        <title>Genetic diversity of glacier-inhabiting Cryobacterium bacteria in China and description of Cryobacterium mengkeensis sp. nov. and Arthrobacter glacialis sp. nov.</title>
        <authorList>
            <person name="Liu Q."/>
            <person name="Xin Y.-H."/>
        </authorList>
    </citation>
    <scope>NUCLEOTIDE SEQUENCE [LARGE SCALE GENOMIC DNA]</scope>
    <source>
        <strain evidence="7 8">LI2</strain>
    </source>
</reference>
<comment type="caution">
    <text evidence="7">The sequence shown here is derived from an EMBL/GenBank/DDBJ whole genome shotgun (WGS) entry which is preliminary data.</text>
</comment>
<dbReference type="GO" id="GO:0006352">
    <property type="term" value="P:DNA-templated transcription initiation"/>
    <property type="evidence" value="ECO:0007669"/>
    <property type="project" value="InterPro"/>
</dbReference>
<dbReference type="InterPro" id="IPR007627">
    <property type="entry name" value="RNA_pol_sigma70_r2"/>
</dbReference>
<dbReference type="InterPro" id="IPR013324">
    <property type="entry name" value="RNA_pol_sigma_r3/r4-like"/>
</dbReference>
<dbReference type="GO" id="GO:0016987">
    <property type="term" value="F:sigma factor activity"/>
    <property type="evidence" value="ECO:0007669"/>
    <property type="project" value="UniProtKB-KW"/>
</dbReference>
<evidence type="ECO:0000256" key="2">
    <source>
        <dbReference type="ARBA" id="ARBA00023015"/>
    </source>
</evidence>
<dbReference type="PANTHER" id="PTHR43133">
    <property type="entry name" value="RNA POLYMERASE ECF-TYPE SIGMA FACTO"/>
    <property type="match status" value="1"/>
</dbReference>
<gene>
    <name evidence="7" type="ORF">CVV68_08690</name>
</gene>
<evidence type="ECO:0000259" key="5">
    <source>
        <dbReference type="Pfam" id="PF04542"/>
    </source>
</evidence>
<protein>
    <recommendedName>
        <fullName evidence="9">RNA polymerase subunit sigma-70</fullName>
    </recommendedName>
</protein>
<evidence type="ECO:0000256" key="1">
    <source>
        <dbReference type="ARBA" id="ARBA00010641"/>
    </source>
</evidence>
<dbReference type="SUPFAM" id="SSF88659">
    <property type="entry name" value="Sigma3 and sigma4 domains of RNA polymerase sigma factors"/>
    <property type="match status" value="1"/>
</dbReference>
<dbReference type="NCBIfam" id="TIGR02937">
    <property type="entry name" value="sigma70-ECF"/>
    <property type="match status" value="1"/>
</dbReference>
<keyword evidence="2" id="KW-0805">Transcription regulation</keyword>
<dbReference type="AlphaFoldDB" id="A0A2V5LWB0"/>
<comment type="similarity">
    <text evidence="1">Belongs to the sigma-70 factor family. ECF subfamily.</text>
</comment>
<accession>A0A2V5LWB0</accession>
<evidence type="ECO:0000313" key="8">
    <source>
        <dbReference type="Proteomes" id="UP000247832"/>
    </source>
</evidence>
<dbReference type="Pfam" id="PF08281">
    <property type="entry name" value="Sigma70_r4_2"/>
    <property type="match status" value="1"/>
</dbReference>
<dbReference type="Gene3D" id="1.10.10.10">
    <property type="entry name" value="Winged helix-like DNA-binding domain superfamily/Winged helix DNA-binding domain"/>
    <property type="match status" value="1"/>
</dbReference>
<dbReference type="SUPFAM" id="SSF88946">
    <property type="entry name" value="Sigma2 domain of RNA polymerase sigma factors"/>
    <property type="match status" value="1"/>
</dbReference>
<name>A0A2V5LWB0_9MICC</name>
<feature type="domain" description="RNA polymerase sigma-70 region 2" evidence="5">
    <location>
        <begin position="28"/>
        <end position="95"/>
    </location>
</feature>
<keyword evidence="4" id="KW-0804">Transcription</keyword>
<feature type="domain" description="RNA polymerase sigma factor 70 region 4 type 2" evidence="6">
    <location>
        <begin position="129"/>
        <end position="179"/>
    </location>
</feature>
<evidence type="ECO:0000256" key="4">
    <source>
        <dbReference type="ARBA" id="ARBA00023163"/>
    </source>
</evidence>
<dbReference type="InterPro" id="IPR013325">
    <property type="entry name" value="RNA_pol_sigma_r2"/>
</dbReference>
<evidence type="ECO:0000313" key="7">
    <source>
        <dbReference type="EMBL" id="PYI67927.1"/>
    </source>
</evidence>
<dbReference type="PANTHER" id="PTHR43133:SF25">
    <property type="entry name" value="RNA POLYMERASE SIGMA FACTOR RFAY-RELATED"/>
    <property type="match status" value="1"/>
</dbReference>
<organism evidence="7 8">
    <name type="scientific">Arthrobacter livingstonensis</name>
    <dbReference type="NCBI Taxonomy" id="670078"/>
    <lineage>
        <taxon>Bacteria</taxon>
        <taxon>Bacillati</taxon>
        <taxon>Actinomycetota</taxon>
        <taxon>Actinomycetes</taxon>
        <taxon>Micrococcales</taxon>
        <taxon>Micrococcaceae</taxon>
        <taxon>Arthrobacter</taxon>
    </lineage>
</organism>
<dbReference type="EMBL" id="QJVD01000007">
    <property type="protein sequence ID" value="PYI67927.1"/>
    <property type="molecule type" value="Genomic_DNA"/>
</dbReference>
<dbReference type="GO" id="GO:0003677">
    <property type="term" value="F:DNA binding"/>
    <property type="evidence" value="ECO:0007669"/>
    <property type="project" value="InterPro"/>
</dbReference>
<dbReference type="Proteomes" id="UP000247832">
    <property type="component" value="Unassembled WGS sequence"/>
</dbReference>
<evidence type="ECO:0000256" key="3">
    <source>
        <dbReference type="ARBA" id="ARBA00023082"/>
    </source>
</evidence>
<dbReference type="Gene3D" id="1.10.1740.10">
    <property type="match status" value="1"/>
</dbReference>
<evidence type="ECO:0000259" key="6">
    <source>
        <dbReference type="Pfam" id="PF08281"/>
    </source>
</evidence>
<dbReference type="RefSeq" id="WP_110500603.1">
    <property type="nucleotide sequence ID" value="NZ_QJVD01000007.1"/>
</dbReference>